<feature type="compositionally biased region" description="Basic and acidic residues" evidence="3">
    <location>
        <begin position="1057"/>
        <end position="1072"/>
    </location>
</feature>
<proteinExistence type="inferred from homology"/>
<dbReference type="Proteomes" id="UP000823388">
    <property type="component" value="Chromosome 7K"/>
</dbReference>
<dbReference type="EMBL" id="CM029049">
    <property type="protein sequence ID" value="KAG2574035.1"/>
    <property type="molecule type" value="Genomic_DNA"/>
</dbReference>
<evidence type="ECO:0000313" key="6">
    <source>
        <dbReference type="Proteomes" id="UP000823388"/>
    </source>
</evidence>
<dbReference type="InterPro" id="IPR015943">
    <property type="entry name" value="WD40/YVTN_repeat-like_dom_sf"/>
</dbReference>
<dbReference type="PANTHER" id="PTHR10241">
    <property type="entry name" value="LETHAL 2 GIANT LARVAE PROTEIN"/>
    <property type="match status" value="1"/>
</dbReference>
<dbReference type="GO" id="GO:0006893">
    <property type="term" value="P:Golgi to plasma membrane transport"/>
    <property type="evidence" value="ECO:0007669"/>
    <property type="project" value="TreeGrafter"/>
</dbReference>
<keyword evidence="2" id="KW-0268">Exocytosis</keyword>
<feature type="domain" description="Lethal giant larvae (Lgl)-like C-terminal" evidence="4">
    <location>
        <begin position="801"/>
        <end position="922"/>
    </location>
</feature>
<protein>
    <recommendedName>
        <fullName evidence="4">Lethal giant larvae (Lgl)-like C-terminal domain-containing protein</fullName>
    </recommendedName>
</protein>
<dbReference type="GO" id="GO:0005737">
    <property type="term" value="C:cytoplasm"/>
    <property type="evidence" value="ECO:0007669"/>
    <property type="project" value="TreeGrafter"/>
</dbReference>
<dbReference type="CDD" id="cd15873">
    <property type="entry name" value="R-SNARE_STXBP5_6"/>
    <property type="match status" value="1"/>
</dbReference>
<dbReference type="FunFam" id="2.130.10.10:FF:001789">
    <property type="entry name" value="Transducin/WD40 repeat-like superfamily protein"/>
    <property type="match status" value="1"/>
</dbReference>
<evidence type="ECO:0000256" key="2">
    <source>
        <dbReference type="ARBA" id="ARBA00022483"/>
    </source>
</evidence>
<feature type="region of interest" description="Disordered" evidence="3">
    <location>
        <begin position="1020"/>
        <end position="1072"/>
    </location>
</feature>
<evidence type="ECO:0000313" key="5">
    <source>
        <dbReference type="EMBL" id="KAG2574035.1"/>
    </source>
</evidence>
<dbReference type="GO" id="GO:0019905">
    <property type="term" value="F:syntaxin binding"/>
    <property type="evidence" value="ECO:0007669"/>
    <property type="project" value="TreeGrafter"/>
</dbReference>
<comment type="caution">
    <text evidence="5">The sequence shown here is derived from an EMBL/GenBank/DDBJ whole genome shotgun (WGS) entry which is preliminary data.</text>
</comment>
<dbReference type="Pfam" id="PF08596">
    <property type="entry name" value="Lgl_C"/>
    <property type="match status" value="1"/>
</dbReference>
<dbReference type="InterPro" id="IPR013905">
    <property type="entry name" value="Lgl_C_dom"/>
</dbReference>
<dbReference type="GO" id="GO:0006887">
    <property type="term" value="P:exocytosis"/>
    <property type="evidence" value="ECO:0007669"/>
    <property type="project" value="UniProtKB-KW"/>
</dbReference>
<dbReference type="PANTHER" id="PTHR10241:SF27">
    <property type="entry name" value="TRANSDUCIN_WD40 REPEAT-LIKE SUPERFAMILY PROTEIN"/>
    <property type="match status" value="1"/>
</dbReference>
<dbReference type="GO" id="GO:0005886">
    <property type="term" value="C:plasma membrane"/>
    <property type="evidence" value="ECO:0007669"/>
    <property type="project" value="TreeGrafter"/>
</dbReference>
<reference evidence="5" key="1">
    <citation type="submission" date="2020-05" db="EMBL/GenBank/DDBJ databases">
        <title>WGS assembly of Panicum virgatum.</title>
        <authorList>
            <person name="Lovell J.T."/>
            <person name="Jenkins J."/>
            <person name="Shu S."/>
            <person name="Juenger T.E."/>
            <person name="Schmutz J."/>
        </authorList>
    </citation>
    <scope>NUCLEOTIDE SEQUENCE</scope>
    <source>
        <strain evidence="5">AP13</strain>
    </source>
</reference>
<sequence length="1149" mass="125992">MFQSLVAGVHEHDTADKAEATNLILNCPPDANSLPHPLPPQRQAISPPGLAFVVGFVPARASVAADPAPEQEACDSAQACFLLGRRKEALILAGCDPFVGGVALLRLGIVPRLHRGRIDRPAMFVKKLVEKASKKQNFGSISSLRAEDVSPRLAFHYGVPADAALLAYDPVLHVLAVATRNGQIKLFGRDNTQALLQSPSPLPSRFLQFAEGQGVLLNVNTQNQIEVWDIDTKKLCYVHPFEKGITAFSVLQKSFYTYVGDSSGNVFLLKLDLAQRCLADMPYWIPFAESYGSAASVGNDVEVIFVSPQPMAESNRVLIIFRDGVMSLWDIKASKAVSISGKNMQQQSHQEAKTVASACWVCAKGSKIAIGYDNGDLYIWAIPEVIINAQNSSSMGNQNLPIQRLNLGYKLDKLPIVSLKWISGDGKAGRLYINGFNDHGHLFQVLILNEESESRIVKMVLPLTESCQGMELITGLSDPNKHRQSALVLLLKSGQMCLYDDSEIERYLLHSQSRSPSTLPNYSSVKLPYGDSGISVAKIYTSNPAALASVDEDYFSLASKYPSLFSMKDKGQTLTSFTNIHKTRNLYITGHLDGTISFWDASCPLLLQIFMIKQQNEDNTSSGNPITSLQFDMPSSILISGDTSGTVRIITFKKDSADNIFSFLNAKQGDNYNVRSIKLKGAVTTTSCISKSKHFAAGTEKGIVSVINIEDATILYQKRFECRLSGGIASLHFEIYGHNGYDKDILIIAMEDSSIFILEEETGKLLNPNPVQTDKPSKALLLQMLELSPNDASVSDNHDAVSKESLLLLCTENAIRLFSLSHAIQGTKKIINKKKFSSNCCFASLIHSSSDEIGLILVFSNGKIEIRSLPDLSLLKDACLRGFVYSRNLNSTSSIACSSDGETILINGEETYFFSTLCQNDIYRHVDSISTVYRKDTSPREESSLMVKSPKEKKKGLFGMIMKDNKGSKSKESDANGSEQCIATTSEELASIFSSANFAPPTERRNSSLKDEENVELHIDDIDIDDIPQKQRGPHFPGLSKETISKGLQTLRGKLKPKTEEKTSSGTKKTEDEALLSQVDQIKMKYGYANAANDDSTSVPKMIGNKLQENMKKLEGINLRAADMVTGAQSFSAMAKELLRTTKNEKGSS</sequence>
<name>A0A8T0QKE3_PANVG</name>
<dbReference type="FunFam" id="2.130.10.10:FF:002028">
    <property type="entry name" value="Transducin/WD40 repeat-like superfamily protein"/>
    <property type="match status" value="1"/>
</dbReference>
<comment type="similarity">
    <text evidence="1">Belongs to the WD repeat L(2)GL family.</text>
</comment>
<evidence type="ECO:0000256" key="3">
    <source>
        <dbReference type="SAM" id="MobiDB-lite"/>
    </source>
</evidence>
<dbReference type="GO" id="GO:0005096">
    <property type="term" value="F:GTPase activator activity"/>
    <property type="evidence" value="ECO:0007669"/>
    <property type="project" value="TreeGrafter"/>
</dbReference>
<accession>A0A8T0QKE3</accession>
<dbReference type="InterPro" id="IPR036322">
    <property type="entry name" value="WD40_repeat_dom_sf"/>
</dbReference>
<dbReference type="SUPFAM" id="SSF50978">
    <property type="entry name" value="WD40 repeat-like"/>
    <property type="match status" value="2"/>
</dbReference>
<dbReference type="SMART" id="SM00320">
    <property type="entry name" value="WD40"/>
    <property type="match status" value="5"/>
</dbReference>
<gene>
    <name evidence="5" type="ORF">PVAP13_7KG295300</name>
</gene>
<dbReference type="GO" id="GO:0045159">
    <property type="term" value="F:myosin II binding"/>
    <property type="evidence" value="ECO:0007669"/>
    <property type="project" value="TreeGrafter"/>
</dbReference>
<evidence type="ECO:0000256" key="1">
    <source>
        <dbReference type="ARBA" id="ARBA00008070"/>
    </source>
</evidence>
<dbReference type="Gene3D" id="2.130.10.10">
    <property type="entry name" value="YVTN repeat-like/Quinoprotein amine dehydrogenase"/>
    <property type="match status" value="2"/>
</dbReference>
<dbReference type="AlphaFoldDB" id="A0A8T0QKE3"/>
<dbReference type="InterPro" id="IPR001680">
    <property type="entry name" value="WD40_rpt"/>
</dbReference>
<organism evidence="5 6">
    <name type="scientific">Panicum virgatum</name>
    <name type="common">Blackwell switchgrass</name>
    <dbReference type="NCBI Taxonomy" id="38727"/>
    <lineage>
        <taxon>Eukaryota</taxon>
        <taxon>Viridiplantae</taxon>
        <taxon>Streptophyta</taxon>
        <taxon>Embryophyta</taxon>
        <taxon>Tracheophyta</taxon>
        <taxon>Spermatophyta</taxon>
        <taxon>Magnoliopsida</taxon>
        <taxon>Liliopsida</taxon>
        <taxon>Poales</taxon>
        <taxon>Poaceae</taxon>
        <taxon>PACMAD clade</taxon>
        <taxon>Panicoideae</taxon>
        <taxon>Panicodae</taxon>
        <taxon>Paniceae</taxon>
        <taxon>Panicinae</taxon>
        <taxon>Panicum</taxon>
        <taxon>Panicum sect. Hiantes</taxon>
    </lineage>
</organism>
<evidence type="ECO:0000259" key="4">
    <source>
        <dbReference type="Pfam" id="PF08596"/>
    </source>
</evidence>
<keyword evidence="6" id="KW-1185">Reference proteome</keyword>